<dbReference type="AlphaFoldDB" id="K0TJC0"/>
<organism evidence="1 2">
    <name type="scientific">Thalassiosira oceanica</name>
    <name type="common">Marine diatom</name>
    <dbReference type="NCBI Taxonomy" id="159749"/>
    <lineage>
        <taxon>Eukaryota</taxon>
        <taxon>Sar</taxon>
        <taxon>Stramenopiles</taxon>
        <taxon>Ochrophyta</taxon>
        <taxon>Bacillariophyta</taxon>
        <taxon>Coscinodiscophyceae</taxon>
        <taxon>Thalassiosirophycidae</taxon>
        <taxon>Thalassiosirales</taxon>
        <taxon>Thalassiosiraceae</taxon>
        <taxon>Thalassiosira</taxon>
    </lineage>
</organism>
<name>K0TJC0_THAOC</name>
<comment type="caution">
    <text evidence="1">The sequence shown here is derived from an EMBL/GenBank/DDBJ whole genome shotgun (WGS) entry which is preliminary data.</text>
</comment>
<accession>K0TJC0</accession>
<dbReference type="Proteomes" id="UP000266841">
    <property type="component" value="Unassembled WGS sequence"/>
</dbReference>
<keyword evidence="2" id="KW-1185">Reference proteome</keyword>
<protein>
    <submittedName>
        <fullName evidence="1">Uncharacterized protein</fullName>
    </submittedName>
</protein>
<feature type="non-terminal residue" evidence="1">
    <location>
        <position position="1"/>
    </location>
</feature>
<gene>
    <name evidence="1" type="ORF">THAOC_00401</name>
</gene>
<evidence type="ECO:0000313" key="2">
    <source>
        <dbReference type="Proteomes" id="UP000266841"/>
    </source>
</evidence>
<reference evidence="1 2" key="1">
    <citation type="journal article" date="2012" name="Genome Biol.">
        <title>Genome and low-iron response of an oceanic diatom adapted to chronic iron limitation.</title>
        <authorList>
            <person name="Lommer M."/>
            <person name="Specht M."/>
            <person name="Roy A.S."/>
            <person name="Kraemer L."/>
            <person name="Andreson R."/>
            <person name="Gutowska M.A."/>
            <person name="Wolf J."/>
            <person name="Bergner S.V."/>
            <person name="Schilhabel M.B."/>
            <person name="Klostermeier U.C."/>
            <person name="Beiko R.G."/>
            <person name="Rosenstiel P."/>
            <person name="Hippler M."/>
            <person name="Laroche J."/>
        </authorList>
    </citation>
    <scope>NUCLEOTIDE SEQUENCE [LARGE SCALE GENOMIC DNA]</scope>
    <source>
        <strain evidence="1 2">CCMP1005</strain>
    </source>
</reference>
<proteinExistence type="predicted"/>
<sequence length="305" mass="32314">RPRLKADCACHYDDGLVPDCPSSDDDSFPIRRNFVCAKTEEGVAVGPISGFDRSPPDYIDVFGNAKCFSAVDSYGGKSGKAKGYGHGAGAKGKSGKSGGLSFFDEGFCRDFEGENYDAVWFFLAGIVETPPDDEEPNLLGLCEAKCKSPPSWNPNIEYFAAHGLVGADYTNLVVIGDILGSSDVTSFSAESISFSFGEDFEGASNLDGDITKAIQEEIDAFVNAVTAEDGRRLNSKSAKSGSQFDLVVSACFCDYTDDVIDCNAGPGEERDVTTINGSSGSPLNTVDVNFSGLPYLAISAACWDD</sequence>
<dbReference type="EMBL" id="AGNL01000460">
    <property type="protein sequence ID" value="EJK77745.1"/>
    <property type="molecule type" value="Genomic_DNA"/>
</dbReference>
<evidence type="ECO:0000313" key="1">
    <source>
        <dbReference type="EMBL" id="EJK77745.1"/>
    </source>
</evidence>